<keyword evidence="7" id="KW-1185">Reference proteome</keyword>
<feature type="region of interest" description="Disordered" evidence="4">
    <location>
        <begin position="1"/>
        <end position="199"/>
    </location>
</feature>
<dbReference type="InterPro" id="IPR021581">
    <property type="entry name" value="Tscrpt_reg_Lge1"/>
</dbReference>
<keyword evidence="3" id="KW-0539">Nucleus</keyword>
<dbReference type="RefSeq" id="XP_001385918.2">
    <property type="nucleotide sequence ID" value="XM_001385881.1"/>
</dbReference>
<evidence type="ECO:0000256" key="3">
    <source>
        <dbReference type="ARBA" id="ARBA00023242"/>
    </source>
</evidence>
<dbReference type="KEGG" id="pic:PICST_32992"/>
<evidence type="ECO:0000313" key="7">
    <source>
        <dbReference type="Proteomes" id="UP000002258"/>
    </source>
</evidence>
<accession>A3LXZ4</accession>
<dbReference type="Pfam" id="PF11488">
    <property type="entry name" value="Lge1"/>
    <property type="match status" value="1"/>
</dbReference>
<sequence length="278" mass="31484">MSDPNGYRDDPEDQYYANTYGQKYVSYGEDSSSSYYGSGYRGRGRGRGRGSSYRGRGSYDHYGYNGSSHSRYGGDRSRRTEYQSNNSYENPEETSVYNDVSGPGAHDSYRGSSYRGSGSSYRGSGYRDGSYRGSRNSIDRNERSDRDREWGSREGERENGRHYSGHHSAYSGGHGGSRASVSVKDKSISGPSSSVRNNSKVKTFNNPWIEIMEINDETTQETLETRYNELGYVNSDIRQLQLAKRKLEGSVLNLERQAEREALHVQITNDKLEEFTYL</sequence>
<dbReference type="CDD" id="cd22897">
    <property type="entry name" value="Lge1"/>
    <property type="match status" value="1"/>
</dbReference>
<feature type="compositionally biased region" description="Polar residues" evidence="4">
    <location>
        <begin position="82"/>
        <end position="98"/>
    </location>
</feature>
<evidence type="ECO:0000256" key="4">
    <source>
        <dbReference type="SAM" id="MobiDB-lite"/>
    </source>
</evidence>
<protein>
    <recommendedName>
        <fullName evidence="5">Transcription regulator LGE1 helical region domain-containing protein</fullName>
    </recommendedName>
</protein>
<feature type="compositionally biased region" description="Low complexity" evidence="4">
    <location>
        <begin position="24"/>
        <end position="38"/>
    </location>
</feature>
<dbReference type="AlphaFoldDB" id="A3LXZ4"/>
<evidence type="ECO:0000259" key="5">
    <source>
        <dbReference type="Pfam" id="PF11488"/>
    </source>
</evidence>
<name>A3LXZ4_PICST</name>
<evidence type="ECO:0000256" key="1">
    <source>
        <dbReference type="ARBA" id="ARBA00004123"/>
    </source>
</evidence>
<dbReference type="Proteomes" id="UP000002258">
    <property type="component" value="Chromosome 6"/>
</dbReference>
<organism evidence="6 7">
    <name type="scientific">Scheffersomyces stipitis (strain ATCC 58785 / CBS 6054 / NBRC 10063 / NRRL Y-11545)</name>
    <name type="common">Yeast</name>
    <name type="synonym">Pichia stipitis</name>
    <dbReference type="NCBI Taxonomy" id="322104"/>
    <lineage>
        <taxon>Eukaryota</taxon>
        <taxon>Fungi</taxon>
        <taxon>Dikarya</taxon>
        <taxon>Ascomycota</taxon>
        <taxon>Saccharomycotina</taxon>
        <taxon>Pichiomycetes</taxon>
        <taxon>Debaryomycetaceae</taxon>
        <taxon>Scheffersomyces</taxon>
    </lineage>
</organism>
<dbReference type="HOGENOM" id="CLU_994052_0_0_1"/>
<dbReference type="InParanoid" id="A3LXZ4"/>
<dbReference type="GO" id="GO:0005634">
    <property type="term" value="C:nucleus"/>
    <property type="evidence" value="ECO:0007669"/>
    <property type="project" value="UniProtKB-SubCell"/>
</dbReference>
<comment type="subcellular location">
    <subcellularLocation>
        <location evidence="1">Nucleus</location>
    </subcellularLocation>
</comment>
<feature type="compositionally biased region" description="Basic and acidic residues" evidence="4">
    <location>
        <begin position="137"/>
        <end position="161"/>
    </location>
</feature>
<feature type="compositionally biased region" description="Low complexity" evidence="4">
    <location>
        <begin position="110"/>
        <end position="135"/>
    </location>
</feature>
<dbReference type="STRING" id="322104.A3LXZ4"/>
<feature type="compositionally biased region" description="Low complexity" evidence="4">
    <location>
        <begin position="50"/>
        <end position="64"/>
    </location>
</feature>
<evidence type="ECO:0000313" key="6">
    <source>
        <dbReference type="EMBL" id="ABN67889.2"/>
    </source>
</evidence>
<dbReference type="OMA" id="NNPWINI"/>
<proteinExistence type="predicted"/>
<feature type="domain" description="Transcription regulator LGE1 helical region" evidence="5">
    <location>
        <begin position="206"/>
        <end position="276"/>
    </location>
</feature>
<feature type="compositionally biased region" description="Basic and acidic residues" evidence="4">
    <location>
        <begin position="72"/>
        <end position="81"/>
    </location>
</feature>
<dbReference type="OrthoDB" id="4096471at2759"/>
<dbReference type="GeneID" id="4839817"/>
<gene>
    <name evidence="6" type="ORF">PICST_32992</name>
</gene>
<dbReference type="EMBL" id="CP000500">
    <property type="protein sequence ID" value="ABN67889.2"/>
    <property type="molecule type" value="Genomic_DNA"/>
</dbReference>
<reference evidence="6 7" key="1">
    <citation type="journal article" date="2007" name="Nat. Biotechnol.">
        <title>Genome sequence of the lignocellulose-bioconverting and xylose-fermenting yeast Pichia stipitis.</title>
        <authorList>
            <person name="Jeffries T.W."/>
            <person name="Grigoriev I.V."/>
            <person name="Grimwood J."/>
            <person name="Laplaza J.M."/>
            <person name="Aerts A."/>
            <person name="Salamov A."/>
            <person name="Schmutz J."/>
            <person name="Lindquist E."/>
            <person name="Dehal P."/>
            <person name="Shapiro H."/>
            <person name="Jin Y.S."/>
            <person name="Passoth V."/>
            <person name="Richardson P.M."/>
        </authorList>
    </citation>
    <scope>NUCLEOTIDE SEQUENCE [LARGE SCALE GENOMIC DNA]</scope>
    <source>
        <strain evidence="7">ATCC 58785 / CBS 6054 / NBRC 10063 / NRRL Y-11545</strain>
    </source>
</reference>
<dbReference type="eggNOG" id="ENOG502RQ2T">
    <property type="taxonomic scope" value="Eukaryota"/>
</dbReference>
<keyword evidence="2" id="KW-0156">Chromatin regulator</keyword>
<feature type="compositionally biased region" description="Polar residues" evidence="4">
    <location>
        <begin position="189"/>
        <end position="199"/>
    </location>
</feature>
<dbReference type="GO" id="GO:0006325">
    <property type="term" value="P:chromatin organization"/>
    <property type="evidence" value="ECO:0007669"/>
    <property type="project" value="UniProtKB-KW"/>
</dbReference>
<evidence type="ECO:0000256" key="2">
    <source>
        <dbReference type="ARBA" id="ARBA00022853"/>
    </source>
</evidence>